<dbReference type="SUPFAM" id="SSF51735">
    <property type="entry name" value="NAD(P)-binding Rossmann-fold domains"/>
    <property type="match status" value="1"/>
</dbReference>
<dbReference type="Gene3D" id="3.40.630.30">
    <property type="match status" value="1"/>
</dbReference>
<evidence type="ECO:0000313" key="6">
    <source>
        <dbReference type="EMBL" id="NDY95442.1"/>
    </source>
</evidence>
<dbReference type="InterPro" id="IPR016102">
    <property type="entry name" value="Succinyl-CoA_synth-like"/>
</dbReference>
<sequence length="894" mass="97213">MNRHFLDQIFTAHHVAVIGASEREGSLGSIVFSNLREAGFAGELYPVNPNRSEVQGCKAWPDVASIGEDIDLAVIATPAATVADVLRQCGEEGVTGALILSAGFAELGPSGKRRQQALVEIAREYKMRLIGPNCLGIMRPSQKINATFSRHNAAPGNLALISQSGAICTAILDWAEGQGIGFSVVASTGNAADVDFGDLLDYLAMDPETRSILLYVEGIHHSRRFMSGLRSAARMKPVIVIKSGRHEAGSRAAMSHTGSIVGSDDVFDAALERAGVVRADSIYNLFSAARILSSGYRADGNRLAIVTNAGGPAVMATDRAVELDIGMAELSSTTMDTLGKALPEQWSHGNPVDLLGDADPERYRAAVTACLDDDQVDALLVMLTPQAMTDIDGTARVVSELAAGSRKPLLTCWMGDVQVRSARAHFAEAHVPHFTTPEAAVAAFGYLAAYGRNQRLLMQVPGPLTDRSPPDLKSARMIIQGALADGRSTLSTLESKAVLSAFRIPVTASARAASPSEALVAAGNVGYPVAMKIDSPDITHKSDVHGVRLNISSPEHVRNAYLHMVEQAERLRPDARIDGVTIEKMHDSPYGRELLVGVLRDPVFGPVVSFGSGGTRVEILNDRSVALPPLNRVIISGMIERTRVARLLQEFRNMPAVDLKALEKVLLRVSEMVCELPEIREMDINPLIADERGLMAVDARISVGHPDTAIGRYEHMSIHPYPAHLVRQAQMPEGVNLTIRPIRPEDAEIEREFVRNLSPQSRYFRFMQAVSELTQAMLVRFTQIDYDREMALIAVREDDDGSETQVAVARYTVNPDQDSCDFALTVADDWQGRGIGSRLMRELMDVARSRGLSLIEGEVLADNHNMISLMQRLDFSIATDAQEPSLRRVRKRLH</sequence>
<comment type="caution">
    <text evidence="6">The sequence shown here is derived from an EMBL/GenBank/DDBJ whole genome shotgun (WGS) entry which is preliminary data.</text>
</comment>
<dbReference type="Pfam" id="PF00583">
    <property type="entry name" value="Acetyltransf_1"/>
    <property type="match status" value="1"/>
</dbReference>
<dbReference type="InterPro" id="IPR013815">
    <property type="entry name" value="ATP_grasp_subdomain_1"/>
</dbReference>
<dbReference type="SUPFAM" id="SSF56059">
    <property type="entry name" value="Glutathione synthetase ATP-binding domain-like"/>
    <property type="match status" value="1"/>
</dbReference>
<dbReference type="AlphaFoldDB" id="A0A845UYU4"/>
<dbReference type="Gene3D" id="3.30.470.20">
    <property type="entry name" value="ATP-grasp fold, B domain"/>
    <property type="match status" value="1"/>
</dbReference>
<dbReference type="FunFam" id="3.30.1490.20:FF:000020">
    <property type="entry name" value="Protein lysine acetyltransferase"/>
    <property type="match status" value="1"/>
</dbReference>
<dbReference type="CDD" id="cd04301">
    <property type="entry name" value="NAT_SF"/>
    <property type="match status" value="1"/>
</dbReference>
<dbReference type="InterPro" id="IPR036291">
    <property type="entry name" value="NAD(P)-bd_dom_sf"/>
</dbReference>
<evidence type="ECO:0000256" key="4">
    <source>
        <dbReference type="ARBA" id="ARBA00060888"/>
    </source>
</evidence>
<dbReference type="PANTHER" id="PTHR43334:SF1">
    <property type="entry name" value="3-HYDROXYPROPIONATE--COA LIGASE [ADP-FORMING]"/>
    <property type="match status" value="1"/>
</dbReference>
<protein>
    <submittedName>
        <fullName evidence="6">Bifunctional acetate--CoA ligase family protein/GNAT family N-acetyltransferase</fullName>
    </submittedName>
</protein>
<gene>
    <name evidence="6" type="ORF">G3I74_06855</name>
</gene>
<evidence type="ECO:0000259" key="5">
    <source>
        <dbReference type="PROSITE" id="PS51186"/>
    </source>
</evidence>
<dbReference type="Proteomes" id="UP000484885">
    <property type="component" value="Unassembled WGS sequence"/>
</dbReference>
<dbReference type="InterPro" id="IPR016181">
    <property type="entry name" value="Acyl_CoA_acyltransferase"/>
</dbReference>
<dbReference type="RefSeq" id="WP_164210826.1">
    <property type="nucleotide sequence ID" value="NZ_JAAGSC010000039.1"/>
</dbReference>
<dbReference type="Gene3D" id="3.40.50.720">
    <property type="entry name" value="NAD(P)-binding Rossmann-like Domain"/>
    <property type="match status" value="1"/>
</dbReference>
<dbReference type="GO" id="GO:0016747">
    <property type="term" value="F:acyltransferase activity, transferring groups other than amino-acyl groups"/>
    <property type="evidence" value="ECO:0007669"/>
    <property type="project" value="InterPro"/>
</dbReference>
<dbReference type="Pfam" id="PF13607">
    <property type="entry name" value="Succ_CoA_lig"/>
    <property type="match status" value="1"/>
</dbReference>
<dbReference type="InterPro" id="IPR051538">
    <property type="entry name" value="Acyl-CoA_Synth/Transferase"/>
</dbReference>
<name>A0A845UYU4_9GAMM</name>
<keyword evidence="2" id="KW-0547">Nucleotide-binding</keyword>
<reference evidence="6 7" key="1">
    <citation type="submission" date="2020-02" db="EMBL/GenBank/DDBJ databases">
        <authorList>
            <person name="Zhang X.-Y."/>
        </authorList>
    </citation>
    <scope>NUCLEOTIDE SEQUENCE [LARGE SCALE GENOMIC DNA]</scope>
    <source>
        <strain evidence="6 7">C33</strain>
    </source>
</reference>
<proteinExistence type="inferred from homology"/>
<keyword evidence="6" id="KW-0808">Transferase</keyword>
<dbReference type="PROSITE" id="PS51186">
    <property type="entry name" value="GNAT"/>
    <property type="match status" value="1"/>
</dbReference>
<evidence type="ECO:0000256" key="2">
    <source>
        <dbReference type="ARBA" id="ARBA00022741"/>
    </source>
</evidence>
<dbReference type="InterPro" id="IPR032875">
    <property type="entry name" value="Succ_CoA_lig_flav_dom"/>
</dbReference>
<dbReference type="InterPro" id="IPR003781">
    <property type="entry name" value="CoA-bd"/>
</dbReference>
<accession>A0A845UYU4</accession>
<dbReference type="Gene3D" id="3.40.50.261">
    <property type="entry name" value="Succinyl-CoA synthetase domains"/>
    <property type="match status" value="2"/>
</dbReference>
<dbReference type="PANTHER" id="PTHR43334">
    <property type="entry name" value="ACETATE--COA LIGASE [ADP-FORMING]"/>
    <property type="match status" value="1"/>
</dbReference>
<feature type="domain" description="N-acetyltransferase" evidence="5">
    <location>
        <begin position="737"/>
        <end position="894"/>
    </location>
</feature>
<dbReference type="InterPro" id="IPR043938">
    <property type="entry name" value="Ligase_CoA_dom"/>
</dbReference>
<dbReference type="SUPFAM" id="SSF52210">
    <property type="entry name" value="Succinyl-CoA synthetase domains"/>
    <property type="match status" value="2"/>
</dbReference>
<dbReference type="SMART" id="SM00881">
    <property type="entry name" value="CoA_binding"/>
    <property type="match status" value="1"/>
</dbReference>
<dbReference type="SUPFAM" id="SSF55729">
    <property type="entry name" value="Acyl-CoA N-acyltransferases (Nat)"/>
    <property type="match status" value="1"/>
</dbReference>
<dbReference type="Pfam" id="PF13380">
    <property type="entry name" value="CoA_binding_2"/>
    <property type="match status" value="1"/>
</dbReference>
<evidence type="ECO:0000256" key="3">
    <source>
        <dbReference type="ARBA" id="ARBA00022840"/>
    </source>
</evidence>
<dbReference type="Pfam" id="PF19045">
    <property type="entry name" value="Ligase_CoA_2"/>
    <property type="match status" value="1"/>
</dbReference>
<dbReference type="GO" id="GO:0043758">
    <property type="term" value="F:acetate-CoA ligase (ADP-forming) activity"/>
    <property type="evidence" value="ECO:0007669"/>
    <property type="project" value="InterPro"/>
</dbReference>
<keyword evidence="7" id="KW-1185">Reference proteome</keyword>
<dbReference type="GO" id="GO:0005524">
    <property type="term" value="F:ATP binding"/>
    <property type="evidence" value="ECO:0007669"/>
    <property type="project" value="UniProtKB-KW"/>
</dbReference>
<organism evidence="6 7">
    <name type="scientific">Wenzhouxiangella limi</name>
    <dbReference type="NCBI Taxonomy" id="2707351"/>
    <lineage>
        <taxon>Bacteria</taxon>
        <taxon>Pseudomonadati</taxon>
        <taxon>Pseudomonadota</taxon>
        <taxon>Gammaproteobacteria</taxon>
        <taxon>Chromatiales</taxon>
        <taxon>Wenzhouxiangellaceae</taxon>
        <taxon>Wenzhouxiangella</taxon>
    </lineage>
</organism>
<evidence type="ECO:0000313" key="7">
    <source>
        <dbReference type="Proteomes" id="UP000484885"/>
    </source>
</evidence>
<comment type="similarity">
    <text evidence="4">In the N-terminal section; belongs to the acetate CoA ligase alpha subunit family.</text>
</comment>
<dbReference type="InterPro" id="IPR000182">
    <property type="entry name" value="GNAT_dom"/>
</dbReference>
<dbReference type="Gene3D" id="3.30.1490.20">
    <property type="entry name" value="ATP-grasp fold, A domain"/>
    <property type="match status" value="1"/>
</dbReference>
<dbReference type="EMBL" id="JAAGSC010000039">
    <property type="protein sequence ID" value="NDY95442.1"/>
    <property type="molecule type" value="Genomic_DNA"/>
</dbReference>
<keyword evidence="3" id="KW-0067">ATP-binding</keyword>
<dbReference type="Pfam" id="PF13549">
    <property type="entry name" value="ATP-grasp_5"/>
    <property type="match status" value="1"/>
</dbReference>
<keyword evidence="1 6" id="KW-0436">Ligase</keyword>
<evidence type="ECO:0000256" key="1">
    <source>
        <dbReference type="ARBA" id="ARBA00022598"/>
    </source>
</evidence>